<dbReference type="AlphaFoldDB" id="A0A4C1YE25"/>
<accession>A0A4C1YE25</accession>
<dbReference type="Proteomes" id="UP000299102">
    <property type="component" value="Unassembled WGS sequence"/>
</dbReference>
<name>A0A4C1YE25_EUMVA</name>
<gene>
    <name evidence="1" type="ORF">EVAR_54784_1</name>
</gene>
<reference evidence="1 2" key="1">
    <citation type="journal article" date="2019" name="Commun. Biol.">
        <title>The bagworm genome reveals a unique fibroin gene that provides high tensile strength.</title>
        <authorList>
            <person name="Kono N."/>
            <person name="Nakamura H."/>
            <person name="Ohtoshi R."/>
            <person name="Tomita M."/>
            <person name="Numata K."/>
            <person name="Arakawa K."/>
        </authorList>
    </citation>
    <scope>NUCLEOTIDE SEQUENCE [LARGE SCALE GENOMIC DNA]</scope>
</reference>
<dbReference type="EMBL" id="BGZK01001168">
    <property type="protein sequence ID" value="GBP73290.1"/>
    <property type="molecule type" value="Genomic_DNA"/>
</dbReference>
<protein>
    <submittedName>
        <fullName evidence="1">Uncharacterized protein</fullName>
    </submittedName>
</protein>
<evidence type="ECO:0000313" key="2">
    <source>
        <dbReference type="Proteomes" id="UP000299102"/>
    </source>
</evidence>
<proteinExistence type="predicted"/>
<evidence type="ECO:0000313" key="1">
    <source>
        <dbReference type="EMBL" id="GBP73290.1"/>
    </source>
</evidence>
<sequence length="203" mass="22439">MCANKLIGGDRCPWTLRGVTNVLSASCVGIGYLMEEEVGSQRGVTGESTDEVIVRMKPLVLWLRDHVKPSVLAVSSPPSSPISFTGFEYRIGWLMLKLSLGTQKIETRDRRRLQGQGSICITVPLLLPVVRLATCGRLESVYSDCAQVTVNILHLYYQFYLMGHGVSSFEAGIRDYEVRLLEIEELSSNGVIVDDEDVEGLGE</sequence>
<comment type="caution">
    <text evidence="1">The sequence shown here is derived from an EMBL/GenBank/DDBJ whole genome shotgun (WGS) entry which is preliminary data.</text>
</comment>
<keyword evidence="2" id="KW-1185">Reference proteome</keyword>
<organism evidence="1 2">
    <name type="scientific">Eumeta variegata</name>
    <name type="common">Bagworm moth</name>
    <name type="synonym">Eumeta japonica</name>
    <dbReference type="NCBI Taxonomy" id="151549"/>
    <lineage>
        <taxon>Eukaryota</taxon>
        <taxon>Metazoa</taxon>
        <taxon>Ecdysozoa</taxon>
        <taxon>Arthropoda</taxon>
        <taxon>Hexapoda</taxon>
        <taxon>Insecta</taxon>
        <taxon>Pterygota</taxon>
        <taxon>Neoptera</taxon>
        <taxon>Endopterygota</taxon>
        <taxon>Lepidoptera</taxon>
        <taxon>Glossata</taxon>
        <taxon>Ditrysia</taxon>
        <taxon>Tineoidea</taxon>
        <taxon>Psychidae</taxon>
        <taxon>Oiketicinae</taxon>
        <taxon>Eumeta</taxon>
    </lineage>
</organism>